<comment type="function">
    <text evidence="7">An essential GTPase that binds both GDP and GTP, with rapid nucleotide exchange. Plays a role in 16S rRNA processing and 30S ribosomal subunit biogenesis and possibly also in cell cycle regulation and energy metabolism.</text>
</comment>
<dbReference type="GO" id="GO:0005886">
    <property type="term" value="C:plasma membrane"/>
    <property type="evidence" value="ECO:0007669"/>
    <property type="project" value="UniProtKB-SubCell"/>
</dbReference>
<evidence type="ECO:0000256" key="4">
    <source>
        <dbReference type="ARBA" id="ARBA00022741"/>
    </source>
</evidence>
<dbReference type="GO" id="GO:0043024">
    <property type="term" value="F:ribosomal small subunit binding"/>
    <property type="evidence" value="ECO:0007669"/>
    <property type="project" value="TreeGrafter"/>
</dbReference>
<dbReference type="HAMAP" id="MF_00367">
    <property type="entry name" value="GTPase_Era"/>
    <property type="match status" value="1"/>
</dbReference>
<dbReference type="PROSITE" id="PS51713">
    <property type="entry name" value="G_ERA"/>
    <property type="match status" value="1"/>
</dbReference>
<dbReference type="InterPro" id="IPR027417">
    <property type="entry name" value="P-loop_NTPase"/>
</dbReference>
<dbReference type="Pfam" id="PF01926">
    <property type="entry name" value="MMR_HSR1"/>
    <property type="match status" value="1"/>
</dbReference>
<dbReference type="SUPFAM" id="SSF52540">
    <property type="entry name" value="P-loop containing nucleoside triphosphate hydrolases"/>
    <property type="match status" value="1"/>
</dbReference>
<dbReference type="NCBIfam" id="TIGR00231">
    <property type="entry name" value="small_GTP"/>
    <property type="match status" value="1"/>
</dbReference>
<keyword evidence="5 7" id="KW-0694">RNA-binding</keyword>
<dbReference type="FunFam" id="3.30.300.20:FF:000003">
    <property type="entry name" value="GTPase Era"/>
    <property type="match status" value="1"/>
</dbReference>
<organism evidence="12 13">
    <name type="scientific">Microscilla marina ATCC 23134</name>
    <dbReference type="NCBI Taxonomy" id="313606"/>
    <lineage>
        <taxon>Bacteria</taxon>
        <taxon>Pseudomonadati</taxon>
        <taxon>Bacteroidota</taxon>
        <taxon>Cytophagia</taxon>
        <taxon>Cytophagales</taxon>
        <taxon>Microscillaceae</taxon>
        <taxon>Microscilla</taxon>
    </lineage>
</organism>
<accession>A1ZV28</accession>
<dbReference type="PROSITE" id="PS50823">
    <property type="entry name" value="KH_TYPE_2"/>
    <property type="match status" value="1"/>
</dbReference>
<dbReference type="SUPFAM" id="SSF54814">
    <property type="entry name" value="Prokaryotic type KH domain (KH-domain type II)"/>
    <property type="match status" value="1"/>
</dbReference>
<evidence type="ECO:0000256" key="3">
    <source>
        <dbReference type="ARBA" id="ARBA00022517"/>
    </source>
</evidence>
<keyword evidence="7" id="KW-1003">Cell membrane</keyword>
<dbReference type="NCBIfam" id="TIGR00436">
    <property type="entry name" value="era"/>
    <property type="match status" value="1"/>
</dbReference>
<protein>
    <recommendedName>
        <fullName evidence="2 7">GTPase Era</fullName>
    </recommendedName>
</protein>
<evidence type="ECO:0000259" key="10">
    <source>
        <dbReference type="PROSITE" id="PS50823"/>
    </source>
</evidence>
<keyword evidence="7" id="KW-0963">Cytoplasm</keyword>
<evidence type="ECO:0000256" key="2">
    <source>
        <dbReference type="ARBA" id="ARBA00020484"/>
    </source>
</evidence>
<evidence type="ECO:0000313" key="12">
    <source>
        <dbReference type="EMBL" id="EAY25806.1"/>
    </source>
</evidence>
<comment type="similarity">
    <text evidence="1 7 8 9">Belongs to the TRAFAC class TrmE-Era-EngA-EngB-Septin-like GTPase superfamily. Era GTPase family.</text>
</comment>
<feature type="domain" description="Era-type G" evidence="11">
    <location>
        <begin position="15"/>
        <end position="180"/>
    </location>
</feature>
<dbReference type="GO" id="GO:0003924">
    <property type="term" value="F:GTPase activity"/>
    <property type="evidence" value="ECO:0007669"/>
    <property type="project" value="UniProtKB-UniRule"/>
</dbReference>
<dbReference type="GO" id="GO:0070181">
    <property type="term" value="F:small ribosomal subunit rRNA binding"/>
    <property type="evidence" value="ECO:0007669"/>
    <property type="project" value="UniProtKB-UniRule"/>
</dbReference>
<comment type="subunit">
    <text evidence="7">Monomer.</text>
</comment>
<dbReference type="Proteomes" id="UP000004095">
    <property type="component" value="Unassembled WGS sequence"/>
</dbReference>
<dbReference type="InterPro" id="IPR006073">
    <property type="entry name" value="GTP-bd"/>
</dbReference>
<keyword evidence="13" id="KW-1185">Reference proteome</keyword>
<comment type="caution">
    <text evidence="12">The sequence shown here is derived from an EMBL/GenBank/DDBJ whole genome shotgun (WGS) entry which is preliminary data.</text>
</comment>
<keyword evidence="7" id="KW-0699">rRNA-binding</keyword>
<evidence type="ECO:0000256" key="6">
    <source>
        <dbReference type="ARBA" id="ARBA00023134"/>
    </source>
</evidence>
<evidence type="ECO:0000256" key="9">
    <source>
        <dbReference type="RuleBase" id="RU003761"/>
    </source>
</evidence>
<evidence type="ECO:0000256" key="5">
    <source>
        <dbReference type="ARBA" id="ARBA00022884"/>
    </source>
</evidence>
<dbReference type="PANTHER" id="PTHR42698">
    <property type="entry name" value="GTPASE ERA"/>
    <property type="match status" value="1"/>
</dbReference>
<dbReference type="InterPro" id="IPR030388">
    <property type="entry name" value="G_ERA_dom"/>
</dbReference>
<name>A1ZV28_MICM2</name>
<dbReference type="eggNOG" id="COG1159">
    <property type="taxonomic scope" value="Bacteria"/>
</dbReference>
<feature type="region of interest" description="G5" evidence="8">
    <location>
        <begin position="159"/>
        <end position="161"/>
    </location>
</feature>
<dbReference type="RefSeq" id="WP_002702187.1">
    <property type="nucleotide sequence ID" value="NZ_AAWS01000043.1"/>
</dbReference>
<gene>
    <name evidence="7" type="primary">era</name>
    <name evidence="12" type="ORF">M23134_03382</name>
</gene>
<feature type="domain" description="KH type-2" evidence="10">
    <location>
        <begin position="203"/>
        <end position="287"/>
    </location>
</feature>
<keyword evidence="6 7" id="KW-0342">GTP-binding</keyword>
<dbReference type="InterPro" id="IPR005662">
    <property type="entry name" value="GTPase_Era-like"/>
</dbReference>
<keyword evidence="7" id="KW-0472">Membrane</keyword>
<dbReference type="GO" id="GO:0005525">
    <property type="term" value="F:GTP binding"/>
    <property type="evidence" value="ECO:0007669"/>
    <property type="project" value="UniProtKB-UniRule"/>
</dbReference>
<dbReference type="CDD" id="cd04163">
    <property type="entry name" value="Era"/>
    <property type="match status" value="1"/>
</dbReference>
<evidence type="ECO:0000256" key="7">
    <source>
        <dbReference type="HAMAP-Rule" id="MF_00367"/>
    </source>
</evidence>
<dbReference type="Gene3D" id="3.40.50.300">
    <property type="entry name" value="P-loop containing nucleotide triphosphate hydrolases"/>
    <property type="match status" value="1"/>
</dbReference>
<dbReference type="NCBIfam" id="NF000908">
    <property type="entry name" value="PRK00089.1"/>
    <property type="match status" value="1"/>
</dbReference>
<dbReference type="OrthoDB" id="9805918at2"/>
<dbReference type="Gene3D" id="3.30.300.20">
    <property type="match status" value="1"/>
</dbReference>
<evidence type="ECO:0000256" key="1">
    <source>
        <dbReference type="ARBA" id="ARBA00007921"/>
    </source>
</evidence>
<dbReference type="CDD" id="cd22534">
    <property type="entry name" value="KH-II_Era"/>
    <property type="match status" value="1"/>
</dbReference>
<dbReference type="AlphaFoldDB" id="A1ZV28"/>
<dbReference type="PRINTS" id="PR00449">
    <property type="entry name" value="RASTRNSFRMNG"/>
</dbReference>
<dbReference type="InterPro" id="IPR004044">
    <property type="entry name" value="KH_dom_type_2"/>
</dbReference>
<dbReference type="InterPro" id="IPR005225">
    <property type="entry name" value="Small_GTP-bd"/>
</dbReference>
<dbReference type="GO" id="GO:0000028">
    <property type="term" value="P:ribosomal small subunit assembly"/>
    <property type="evidence" value="ECO:0007669"/>
    <property type="project" value="TreeGrafter"/>
</dbReference>
<feature type="region of interest" description="G3" evidence="8">
    <location>
        <begin position="70"/>
        <end position="73"/>
    </location>
</feature>
<comment type="subcellular location">
    <subcellularLocation>
        <location evidence="7">Cytoplasm</location>
    </subcellularLocation>
    <subcellularLocation>
        <location evidence="7">Cell membrane</location>
        <topology evidence="7">Peripheral membrane protein</topology>
    </subcellularLocation>
</comment>
<dbReference type="InterPro" id="IPR015946">
    <property type="entry name" value="KH_dom-like_a/b"/>
</dbReference>
<dbReference type="EMBL" id="AAWS01000043">
    <property type="protein sequence ID" value="EAY25806.1"/>
    <property type="molecule type" value="Genomic_DNA"/>
</dbReference>
<dbReference type="PANTHER" id="PTHR42698:SF1">
    <property type="entry name" value="GTPASE ERA, MITOCHONDRIAL"/>
    <property type="match status" value="1"/>
</dbReference>
<feature type="binding site" evidence="7">
    <location>
        <begin position="130"/>
        <end position="133"/>
    </location>
    <ligand>
        <name>GTP</name>
        <dbReference type="ChEBI" id="CHEBI:37565"/>
    </ligand>
</feature>
<sequence length="302" mass="34946">MENEEWLIPEDDNHHAGFVSIIGKPNVGKSTLMNQVIGEKLSIITSKAQTTRHRIMGVINGDDFQIVYSDTPGIIKPKYELHKSMMRFVNTSLDDADVILFVTDIFEKHDENDVIEKLKISEAPVILLVNKIDLAKDNQVEEKITYWKELIQPSEIIPISALNNINIDKLFESILKALPKHPPYFPKDTFTDKPERFFAAEMIREKIFKNYKQEIPYACEVMITEFKEKEEIINIRAEILVERQSQKGILIGKGGQALKKIGIEARKDLEEFFAKQVFLAQHVKVSPDWRQQRNKLDHLGYR</sequence>
<evidence type="ECO:0000313" key="13">
    <source>
        <dbReference type="Proteomes" id="UP000004095"/>
    </source>
</evidence>
<evidence type="ECO:0000256" key="8">
    <source>
        <dbReference type="PROSITE-ProRule" id="PRU01050"/>
    </source>
</evidence>
<reference evidence="12 13" key="1">
    <citation type="submission" date="2007-01" db="EMBL/GenBank/DDBJ databases">
        <authorList>
            <person name="Haygood M."/>
            <person name="Podell S."/>
            <person name="Anderson C."/>
            <person name="Hopkinson B."/>
            <person name="Roe K."/>
            <person name="Barbeau K."/>
            <person name="Gaasterland T."/>
            <person name="Ferriera S."/>
            <person name="Johnson J."/>
            <person name="Kravitz S."/>
            <person name="Beeson K."/>
            <person name="Sutton G."/>
            <person name="Rogers Y.-H."/>
            <person name="Friedman R."/>
            <person name="Frazier M."/>
            <person name="Venter J.C."/>
        </authorList>
    </citation>
    <scope>NUCLEOTIDE SEQUENCE [LARGE SCALE GENOMIC DNA]</scope>
    <source>
        <strain evidence="12 13">ATCC 23134</strain>
    </source>
</reference>
<feature type="binding site" evidence="7">
    <location>
        <begin position="23"/>
        <end position="30"/>
    </location>
    <ligand>
        <name>GTP</name>
        <dbReference type="ChEBI" id="CHEBI:37565"/>
    </ligand>
</feature>
<proteinExistence type="inferred from homology"/>
<dbReference type="GO" id="GO:0005829">
    <property type="term" value="C:cytosol"/>
    <property type="evidence" value="ECO:0007669"/>
    <property type="project" value="TreeGrafter"/>
</dbReference>
<keyword evidence="4 7" id="KW-0547">Nucleotide-binding</keyword>
<feature type="region of interest" description="G1" evidence="8">
    <location>
        <begin position="23"/>
        <end position="30"/>
    </location>
</feature>
<dbReference type="Pfam" id="PF07650">
    <property type="entry name" value="KH_2"/>
    <property type="match status" value="1"/>
</dbReference>
<dbReference type="InterPro" id="IPR009019">
    <property type="entry name" value="KH_sf_prok-type"/>
</dbReference>
<feature type="region of interest" description="G2" evidence="8">
    <location>
        <begin position="49"/>
        <end position="53"/>
    </location>
</feature>
<feature type="binding site" evidence="7">
    <location>
        <begin position="70"/>
        <end position="74"/>
    </location>
    <ligand>
        <name>GTP</name>
        <dbReference type="ChEBI" id="CHEBI:37565"/>
    </ligand>
</feature>
<evidence type="ECO:0000259" key="11">
    <source>
        <dbReference type="PROSITE" id="PS51713"/>
    </source>
</evidence>
<feature type="region of interest" description="G4" evidence="8">
    <location>
        <begin position="130"/>
        <end position="133"/>
    </location>
</feature>
<keyword evidence="3 7" id="KW-0690">Ribosome biogenesis</keyword>